<evidence type="ECO:0000313" key="1">
    <source>
        <dbReference type="EnsemblMetazoa" id="GAUT026854-PA"/>
    </source>
</evidence>
<name>A0A1A9V5Q9_GLOAU</name>
<protein>
    <submittedName>
        <fullName evidence="1">Uncharacterized protein</fullName>
    </submittedName>
</protein>
<dbReference type="VEuPathDB" id="VectorBase:GAUT026854"/>
<accession>A0A1A9V5Q9</accession>
<evidence type="ECO:0000313" key="2">
    <source>
        <dbReference type="Proteomes" id="UP000078200"/>
    </source>
</evidence>
<proteinExistence type="predicted"/>
<dbReference type="AlphaFoldDB" id="A0A1A9V5Q9"/>
<reference evidence="1" key="1">
    <citation type="submission" date="2020-05" db="UniProtKB">
        <authorList>
            <consortium name="EnsemblMetazoa"/>
        </authorList>
    </citation>
    <scope>IDENTIFICATION</scope>
    <source>
        <strain evidence="1">TTRI</strain>
    </source>
</reference>
<dbReference type="Proteomes" id="UP000078200">
    <property type="component" value="Unassembled WGS sequence"/>
</dbReference>
<sequence>MGAVLQEYVDFEYVTNTLFEFYQKTLRKDNAVMALTTENYKQYIPILRVSSTVDTPKENIMHDAVLKPVEQSYTGSYNAIKRTGKRLVIKVHNVEKTLSADRLKPAKNVQQIDDLLVELHKKRGGTILRKGKVKLFEPS</sequence>
<keyword evidence="2" id="KW-1185">Reference proteome</keyword>
<organism evidence="1 2">
    <name type="scientific">Glossina austeni</name>
    <name type="common">Savannah tsetse fly</name>
    <dbReference type="NCBI Taxonomy" id="7395"/>
    <lineage>
        <taxon>Eukaryota</taxon>
        <taxon>Metazoa</taxon>
        <taxon>Ecdysozoa</taxon>
        <taxon>Arthropoda</taxon>
        <taxon>Hexapoda</taxon>
        <taxon>Insecta</taxon>
        <taxon>Pterygota</taxon>
        <taxon>Neoptera</taxon>
        <taxon>Endopterygota</taxon>
        <taxon>Diptera</taxon>
        <taxon>Brachycera</taxon>
        <taxon>Muscomorpha</taxon>
        <taxon>Hippoboscoidea</taxon>
        <taxon>Glossinidae</taxon>
        <taxon>Glossina</taxon>
    </lineage>
</organism>
<dbReference type="EnsemblMetazoa" id="GAUT026854-RA">
    <property type="protein sequence ID" value="GAUT026854-PA"/>
    <property type="gene ID" value="GAUT026854"/>
</dbReference>